<dbReference type="GO" id="GO:0032259">
    <property type="term" value="P:methylation"/>
    <property type="evidence" value="ECO:0007669"/>
    <property type="project" value="UniProtKB-KW"/>
</dbReference>
<dbReference type="PANTHER" id="PTHR43648:SF1">
    <property type="entry name" value="ELECTRON TRANSFER FLAVOPROTEIN BETA SUBUNIT LYSINE METHYLTRANSFERASE"/>
    <property type="match status" value="1"/>
</dbReference>
<proteinExistence type="inferred from homology"/>
<dbReference type="SUPFAM" id="SSF53335">
    <property type="entry name" value="S-adenosyl-L-methionine-dependent methyltransferases"/>
    <property type="match status" value="1"/>
</dbReference>
<comment type="similarity">
    <text evidence="3">Belongs to the methyltransferase superfamily. ETFBKMT family.</text>
</comment>
<keyword evidence="1" id="KW-0489">Methyltransferase</keyword>
<evidence type="ECO:0000313" key="7">
    <source>
        <dbReference type="EMBL" id="JAS50926.1"/>
    </source>
</evidence>
<evidence type="ECO:0000256" key="5">
    <source>
        <dbReference type="ARBA" id="ARBA00042266"/>
    </source>
</evidence>
<dbReference type="PANTHER" id="PTHR43648">
    <property type="entry name" value="ELECTRON TRANSFER FLAVOPROTEIN BETA SUBUNIT LYSINE METHYLTRANSFERASE"/>
    <property type="match status" value="1"/>
</dbReference>
<dbReference type="GO" id="GO:0016279">
    <property type="term" value="F:protein-lysine N-methyltransferase activity"/>
    <property type="evidence" value="ECO:0007669"/>
    <property type="project" value="TreeGrafter"/>
</dbReference>
<dbReference type="Gene3D" id="3.40.50.150">
    <property type="entry name" value="Vaccinia Virus protein VP39"/>
    <property type="match status" value="1"/>
</dbReference>
<evidence type="ECO:0000256" key="3">
    <source>
        <dbReference type="ARBA" id="ARBA00037932"/>
    </source>
</evidence>
<feature type="signal peptide" evidence="6">
    <location>
        <begin position="1"/>
        <end position="17"/>
    </location>
</feature>
<evidence type="ECO:0000256" key="1">
    <source>
        <dbReference type="ARBA" id="ARBA00022603"/>
    </source>
</evidence>
<evidence type="ECO:0000256" key="2">
    <source>
        <dbReference type="ARBA" id="ARBA00022679"/>
    </source>
</evidence>
<organism evidence="7">
    <name type="scientific">Cuerna arida</name>
    <dbReference type="NCBI Taxonomy" id="1464854"/>
    <lineage>
        <taxon>Eukaryota</taxon>
        <taxon>Metazoa</taxon>
        <taxon>Ecdysozoa</taxon>
        <taxon>Arthropoda</taxon>
        <taxon>Hexapoda</taxon>
        <taxon>Insecta</taxon>
        <taxon>Pterygota</taxon>
        <taxon>Neoptera</taxon>
        <taxon>Paraneoptera</taxon>
        <taxon>Hemiptera</taxon>
        <taxon>Auchenorrhyncha</taxon>
        <taxon>Membracoidea</taxon>
        <taxon>Cicadellidae</taxon>
        <taxon>Cicadellinae</taxon>
        <taxon>Proconiini</taxon>
        <taxon>Cuerna</taxon>
    </lineage>
</organism>
<gene>
    <name evidence="7" type="ORF">g.12624</name>
</gene>
<dbReference type="CDD" id="cd02440">
    <property type="entry name" value="AdoMet_MTases"/>
    <property type="match status" value="1"/>
</dbReference>
<dbReference type="AlphaFoldDB" id="A0A1B6FL43"/>
<protein>
    <recommendedName>
        <fullName evidence="5">ETFB lysine methyltransferase</fullName>
    </recommendedName>
    <alternativeName>
        <fullName evidence="4">Protein N-lysine methyltransferase METTL20</fullName>
    </alternativeName>
</protein>
<accession>A0A1B6FL43</accession>
<feature type="chain" id="PRO_5008582914" description="ETFB lysine methyltransferase" evidence="6">
    <location>
        <begin position="18"/>
        <end position="254"/>
    </location>
</feature>
<sequence length="254" mass="28874">MLYSIILISLAVTISFQQDPSLDTNAWLEKYDKYRKVIEENTEITNEDNLTPEIRLHLITPKSRLWNAKTQDSPFKDSPFFAFYWAGGQGLTRYILDHPEIVRGQRVLDLGSGCGATAIAAARCGAKSVTANDIDPLTCYGIAMNAKLNDVNINIRSDNLVHQNSSHKQWDTILLADMFYHPDDANEYLPWLKLGCRLGVNVIIGDPGEIFRSQIKPKELKQLKHYFMPDVMAEKQGHITTEIWDFCHCLKTSQ</sequence>
<dbReference type="Pfam" id="PF06325">
    <property type="entry name" value="PrmA"/>
    <property type="match status" value="1"/>
</dbReference>
<dbReference type="InterPro" id="IPR029063">
    <property type="entry name" value="SAM-dependent_MTases_sf"/>
</dbReference>
<dbReference type="GO" id="GO:0005759">
    <property type="term" value="C:mitochondrial matrix"/>
    <property type="evidence" value="ECO:0007669"/>
    <property type="project" value="TreeGrafter"/>
</dbReference>
<keyword evidence="6" id="KW-0732">Signal</keyword>
<keyword evidence="2" id="KW-0808">Transferase</keyword>
<evidence type="ECO:0000256" key="6">
    <source>
        <dbReference type="SAM" id="SignalP"/>
    </source>
</evidence>
<reference evidence="7" key="1">
    <citation type="submission" date="2015-11" db="EMBL/GenBank/DDBJ databases">
        <title>De novo transcriptome assembly of four potential Pierce s Disease insect vectors from Arizona vineyards.</title>
        <authorList>
            <person name="Tassone E.E."/>
        </authorList>
    </citation>
    <scope>NUCLEOTIDE SEQUENCE</scope>
</reference>
<dbReference type="InterPro" id="IPR050078">
    <property type="entry name" value="Ribosomal_L11_MeTrfase_PrmA"/>
</dbReference>
<name>A0A1B6FL43_9HEMI</name>
<dbReference type="EMBL" id="GECZ01018843">
    <property type="protein sequence ID" value="JAS50926.1"/>
    <property type="molecule type" value="Transcribed_RNA"/>
</dbReference>
<evidence type="ECO:0000256" key="4">
    <source>
        <dbReference type="ARBA" id="ARBA00041867"/>
    </source>
</evidence>